<feature type="region of interest" description="Disordered" evidence="1">
    <location>
        <begin position="323"/>
        <end position="358"/>
    </location>
</feature>
<evidence type="ECO:0000313" key="3">
    <source>
        <dbReference type="RefSeq" id="XP_014666135.1"/>
    </source>
</evidence>
<dbReference type="PANTHER" id="PTHR42753">
    <property type="entry name" value="MITOCHONDRIAL RIBOSOME PROTEIN L39/PROLYL-TRNA LIGASE FAMILY MEMBER"/>
    <property type="match status" value="1"/>
</dbReference>
<accession>A0ABM1E1R4</accession>
<sequence>MTSVGSSRALTRYAANGSHKWFSSQSCLTNTEVRKQRNKAFVAEKKRQMSLITRVEKIKVEFKGHPEDTTLIMNRGLSTPYNCAMHMEELLRNRSALALVDGRPWDMHRPLVKDCELQFLHFQEQIPYLSNMVNKAFWRSGSFLLGYIMDRAFKDQYYVEPHSWPAPDIRSGSFICDIDLKMDNWTPNEEERNCLTRIGYNMLLSTSSKVFERLEVDASVAQDMFADNRFKLEQIPDIAAKSKSQNTVTVYKLDDHIDISGGPMIANSGLVGLFAVSAVHPIDTKFGRLHRVQGLALPTQLKIRSWTWKLLLERAAKYNATRLPGEVPSSDDNISGSQTIEQPFLPPSGASRPQEATT</sequence>
<dbReference type="Gene3D" id="3.10.20.30">
    <property type="match status" value="1"/>
</dbReference>
<organism evidence="2 3">
    <name type="scientific">Priapulus caudatus</name>
    <name type="common">Priapulid worm</name>
    <dbReference type="NCBI Taxonomy" id="37621"/>
    <lineage>
        <taxon>Eukaryota</taxon>
        <taxon>Metazoa</taxon>
        <taxon>Ecdysozoa</taxon>
        <taxon>Scalidophora</taxon>
        <taxon>Priapulida</taxon>
        <taxon>Priapulimorpha</taxon>
        <taxon>Priapulimorphida</taxon>
        <taxon>Priapulidae</taxon>
        <taxon>Priapulus</taxon>
    </lineage>
</organism>
<dbReference type="Gene3D" id="3.30.980.10">
    <property type="entry name" value="Threonyl-trna Synthetase, Chain A, domain 2"/>
    <property type="match status" value="1"/>
</dbReference>
<proteinExistence type="predicted"/>
<dbReference type="PANTHER" id="PTHR42753:SF9">
    <property type="entry name" value="LARGE RIBOSOMAL SUBUNIT PROTEIN ML39"/>
    <property type="match status" value="1"/>
</dbReference>
<gene>
    <name evidence="3" type="primary">LOC106808084</name>
</gene>
<protein>
    <submittedName>
        <fullName evidence="3">39S ribosomal protein L39, mitochondrial-like isoform X1</fullName>
    </submittedName>
</protein>
<dbReference type="InterPro" id="IPR018163">
    <property type="entry name" value="Thr/Ala-tRNA-synth_IIc_edit"/>
</dbReference>
<name>A0ABM1E1R4_PRICU</name>
<dbReference type="SUPFAM" id="SSF55186">
    <property type="entry name" value="ThrRS/AlaRS common domain"/>
    <property type="match status" value="1"/>
</dbReference>
<feature type="compositionally biased region" description="Polar residues" evidence="1">
    <location>
        <begin position="330"/>
        <end position="341"/>
    </location>
</feature>
<dbReference type="RefSeq" id="XP_014666135.1">
    <property type="nucleotide sequence ID" value="XM_014810649.1"/>
</dbReference>
<evidence type="ECO:0000256" key="1">
    <source>
        <dbReference type="SAM" id="MobiDB-lite"/>
    </source>
</evidence>
<dbReference type="CDD" id="cd01667">
    <property type="entry name" value="TGS_ThrRS"/>
    <property type="match status" value="1"/>
</dbReference>
<dbReference type="InterPro" id="IPR050062">
    <property type="entry name" value="Pro-tRNA_synthetase"/>
</dbReference>
<dbReference type="InterPro" id="IPR012675">
    <property type="entry name" value="Beta-grasp_dom_sf"/>
</dbReference>
<dbReference type="GeneID" id="106808084"/>
<evidence type="ECO:0000313" key="2">
    <source>
        <dbReference type="Proteomes" id="UP000695022"/>
    </source>
</evidence>
<reference evidence="3" key="1">
    <citation type="submission" date="2025-08" db="UniProtKB">
        <authorList>
            <consortium name="RefSeq"/>
        </authorList>
    </citation>
    <scope>IDENTIFICATION</scope>
</reference>
<dbReference type="Proteomes" id="UP000695022">
    <property type="component" value="Unplaced"/>
</dbReference>
<keyword evidence="2" id="KW-1185">Reference proteome</keyword>